<keyword evidence="8" id="KW-1185">Reference proteome</keyword>
<accession>A0AAD9J1M9</accession>
<evidence type="ECO:0000256" key="1">
    <source>
        <dbReference type="ARBA" id="ARBA00004370"/>
    </source>
</evidence>
<evidence type="ECO:0000256" key="2">
    <source>
        <dbReference type="ARBA" id="ARBA00022692"/>
    </source>
</evidence>
<feature type="domain" description="Armadillo-like helical" evidence="6">
    <location>
        <begin position="286"/>
        <end position="461"/>
    </location>
</feature>
<evidence type="ECO:0000256" key="3">
    <source>
        <dbReference type="ARBA" id="ARBA00022989"/>
    </source>
</evidence>
<dbReference type="Pfam" id="PF08427">
    <property type="entry name" value="ARMH3_C"/>
    <property type="match status" value="1"/>
</dbReference>
<evidence type="ECO:0000259" key="6">
    <source>
        <dbReference type="SMART" id="SM01158"/>
    </source>
</evidence>
<evidence type="ECO:0000256" key="5">
    <source>
        <dbReference type="SAM" id="MobiDB-lite"/>
    </source>
</evidence>
<keyword evidence="4" id="KW-0472">Membrane</keyword>
<feature type="region of interest" description="Disordered" evidence="5">
    <location>
        <begin position="226"/>
        <end position="256"/>
    </location>
</feature>
<dbReference type="SMART" id="SM01158">
    <property type="entry name" value="DUF1741"/>
    <property type="match status" value="1"/>
</dbReference>
<dbReference type="InterPro" id="IPR039868">
    <property type="entry name" value="ARMD3-like"/>
</dbReference>
<dbReference type="GO" id="GO:0005829">
    <property type="term" value="C:cytosol"/>
    <property type="evidence" value="ECO:0007669"/>
    <property type="project" value="TreeGrafter"/>
</dbReference>
<evidence type="ECO:0000313" key="7">
    <source>
        <dbReference type="EMBL" id="KAK2143975.1"/>
    </source>
</evidence>
<dbReference type="EMBL" id="JAODUP010000795">
    <property type="protein sequence ID" value="KAK2143975.1"/>
    <property type="molecule type" value="Genomic_DNA"/>
</dbReference>
<reference evidence="7" key="1">
    <citation type="journal article" date="2023" name="Mol. Biol. Evol.">
        <title>Third-Generation Sequencing Reveals the Adaptive Role of the Epigenome in Three Deep-Sea Polychaetes.</title>
        <authorList>
            <person name="Perez M."/>
            <person name="Aroh O."/>
            <person name="Sun Y."/>
            <person name="Lan Y."/>
            <person name="Juniper S.K."/>
            <person name="Young C.R."/>
            <person name="Angers B."/>
            <person name="Qian P.Y."/>
        </authorList>
    </citation>
    <scope>NUCLEOTIDE SEQUENCE</scope>
    <source>
        <strain evidence="7">P08H-3</strain>
    </source>
</reference>
<dbReference type="Proteomes" id="UP001208570">
    <property type="component" value="Unassembled WGS sequence"/>
</dbReference>
<comment type="subcellular location">
    <subcellularLocation>
        <location evidence="1">Membrane</location>
    </subcellularLocation>
</comment>
<dbReference type="PANTHER" id="PTHR13608:SF3">
    <property type="entry name" value="ARMADILLO-LIKE HELICAL DOMAIN-CONTAINING PROTEIN 3"/>
    <property type="match status" value="1"/>
</dbReference>
<keyword evidence="3" id="KW-1133">Transmembrane helix</keyword>
<proteinExistence type="predicted"/>
<dbReference type="PANTHER" id="PTHR13608">
    <property type="entry name" value="ARMADILLO-LIKE HELICAL DOMAIN-CONTAINING PROTEIN 3"/>
    <property type="match status" value="1"/>
</dbReference>
<name>A0AAD9J1M9_9ANNE</name>
<keyword evidence="2" id="KW-0812">Transmembrane</keyword>
<evidence type="ECO:0000256" key="4">
    <source>
        <dbReference type="ARBA" id="ARBA00023136"/>
    </source>
</evidence>
<dbReference type="AlphaFoldDB" id="A0AAD9J1M9"/>
<dbReference type="InterPro" id="IPR013636">
    <property type="entry name" value="ARMH3_C"/>
</dbReference>
<dbReference type="GO" id="GO:0016020">
    <property type="term" value="C:membrane"/>
    <property type="evidence" value="ECO:0007669"/>
    <property type="project" value="UniProtKB-SubCell"/>
</dbReference>
<gene>
    <name evidence="7" type="ORF">LSH36_795g00020</name>
</gene>
<organism evidence="7 8">
    <name type="scientific">Paralvinella palmiformis</name>
    <dbReference type="NCBI Taxonomy" id="53620"/>
    <lineage>
        <taxon>Eukaryota</taxon>
        <taxon>Metazoa</taxon>
        <taxon>Spiralia</taxon>
        <taxon>Lophotrochozoa</taxon>
        <taxon>Annelida</taxon>
        <taxon>Polychaeta</taxon>
        <taxon>Sedentaria</taxon>
        <taxon>Canalipalpata</taxon>
        <taxon>Terebellida</taxon>
        <taxon>Terebelliformia</taxon>
        <taxon>Alvinellidae</taxon>
        <taxon>Paralvinella</taxon>
    </lineage>
</organism>
<sequence>MMNQKSAPVVEKAGLLRKGSHTKMVLKEKIVQIYEAFFRGDDPSTGNPNFWDELFLLRVNTQFIENEFDKLTGEQLLALKVLIERVNKLLLGEYSPSLKSVALNLLLVLTALLSSFPNRQTHGRDAVLLLTLLVQYRKYESTNPYILKLSILDDELALTPTVTVFVSRDMHRLYRSVLTEFNRLYQTKNLEPEGGFFATLSNMVGSMFVAEEKKIESLNHNISCDIKSHTPTPASPPSTPTTPSTPQSPGLDGSDLRTDGFPLTEPVRSPTNLLVTFLEYSSIVTQDIKDLMVEFMQSHLMKNFPVELHLKCLGITHRVLCYQKKYRVRLQYHWKDLWTVKKIDIFHLSAKVISIFNLFITYGDTFLPNPSSYDVLYYEIIRIHQTFDNLYSMVDTWAAANQLSSLTEEQVLEVVRSNYDSLTLKLQDNLDQYERYTEKPKETAFFTQLVRQIAADVRKSCTDISIHQQNILKECSKIK</sequence>
<protein>
    <recommendedName>
        <fullName evidence="6">Armadillo-like helical domain-containing protein</fullName>
    </recommendedName>
</protein>
<comment type="caution">
    <text evidence="7">The sequence shown here is derived from an EMBL/GenBank/DDBJ whole genome shotgun (WGS) entry which is preliminary data.</text>
</comment>
<evidence type="ECO:0000313" key="8">
    <source>
        <dbReference type="Proteomes" id="UP001208570"/>
    </source>
</evidence>